<gene>
    <name evidence="4" type="ORF">LENED_005928</name>
</gene>
<keyword evidence="1" id="KW-0479">Metal-binding</keyword>
<dbReference type="PROSITE" id="PS50089">
    <property type="entry name" value="ZF_RING_2"/>
    <property type="match status" value="1"/>
</dbReference>
<feature type="region of interest" description="Disordered" evidence="2">
    <location>
        <begin position="425"/>
        <end position="502"/>
    </location>
</feature>
<feature type="region of interest" description="Disordered" evidence="2">
    <location>
        <begin position="754"/>
        <end position="799"/>
    </location>
</feature>
<dbReference type="SUPFAM" id="SSF57850">
    <property type="entry name" value="RING/U-box"/>
    <property type="match status" value="1"/>
</dbReference>
<dbReference type="Proteomes" id="UP000188533">
    <property type="component" value="Unassembled WGS sequence"/>
</dbReference>
<accession>A0A1Q3EAM7</accession>
<feature type="region of interest" description="Disordered" evidence="2">
    <location>
        <begin position="600"/>
        <end position="630"/>
    </location>
</feature>
<feature type="region of interest" description="Disordered" evidence="2">
    <location>
        <begin position="32"/>
        <end position="135"/>
    </location>
</feature>
<sequence length="1379" mass="152590">MSSNCPPQLHLTLPANTTSFKRSFEQFGFDLEESPITSGVEPGGSSAGNRASGSAGNRNTRTGNERKRARSASSLSDGGESFRSSRSSSFTSSSDTSLSEDNVPTAEPSRSSSTRLVTALVDSHPPRLPTPDISDIQDIEMLDYEEGPGADTNSTSSTNEYRFTVEAFHGSDSEIEILQHSRSTSPHSRRSPTPPPTLPPLSLSEEEQPTDIPFLHSPTTASQSIDIDRPSLTSSASLSHRENRGLNAPPRLPSPVYDSSLTLSTVIPVSDIPLNIDNADNANDVNETPMGQGRYVSFRERLNTAVGLLEADDVSSFRERLTSALDAVRTDERETDIESSNLPGSSRHTQQYNDRAPPAPSGASSSRPWRTLVLNNMRNGADETANLSPRTRDIFNSPSPSPDPTSLSNSESRIRPLYLASHSVLSRPRDSFSRSVSPSGLGDTTTGPLTSERQNRYNSTERSSRALEPIPTTRSHRHPSPQQSTGLTVPRRPPSQSIEQLSSVPVSVPFNRELARWFEVSADTTVPEHPPSSSVAAAARSITPLPLSDTDDEWVNLGSRGLRGAIPEWGFAFPRTNRYLDRGEDDDQDQEDEDIIAGLLSSTHERSNYESTTSATRTNTSSRSTRVPPSLASLMARDHLFSDQDNDRDDDNVTLRDVIRMRRYIEQGSVDPRESLESWTSSNQEHRRSTTNNASNFDQDERSSAGYRLTEDESSSLASVRWQFSWNDALGLDQSELRQDEARAFQRERGRLDGRSQIPTNVPRSSLFGRSMRDENPLSNNAQNIDESSGVSRWEPRRNEQNINGDLAYQRLRSRVFGSTRSSASNSLVAENAAEIRRRNARADLMEHLFHDDTSRPSNRPLNRDHARNTDSWHEESPPARSNQRHAPTQSDPSHIVPSSTARTQYPSINVDSFAPGPFRSTMQRLAAQNNSRNVSQEAPTIPPLSFGEDLESFSEARSYIGAENQENTIGYNLEEPRDSNPSLIRESRMPSFERAPWPSQTPSSVRSRTRETSRTGDDIHGAITRRARMEGSLIEGSIPLSRTLSNTPLGDESFQHAIERRDAFPTATSWGDIESDNTQNLSYRYAPWSMHGDVSTSNPAASASSTTSNTTARMGNAATRRRPSPARNLDRPDGSQDSRANRPRISSRFGRHRTSELDRDFATLSDLVGRSRRARGNFNLGDYMRDEDFDQSYEGLMSLAATLGEVKPRATPDHVVAGLKTGFYKDWASDECDKRCPICLDDYKALDPVLKLNDCSHWLHKSCLEQWLKGASTCPVCRKSVQTSAPHRHPRLRSHTQASAVNALVVPSGLNRTDQAIADSEGNASAVSNRVGNANTVSYTSDLGSEFSTTENSNNPDTFRHIGQRPRRFYWEYSPPSP</sequence>
<keyword evidence="1" id="KW-0863">Zinc-finger</keyword>
<dbReference type="Gene3D" id="3.30.40.10">
    <property type="entry name" value="Zinc/RING finger domain, C3HC4 (zinc finger)"/>
    <property type="match status" value="1"/>
</dbReference>
<feature type="compositionally biased region" description="Low complexity" evidence="2">
    <location>
        <begin position="47"/>
        <end position="59"/>
    </location>
</feature>
<dbReference type="STRING" id="5353.A0A1Q3EAM7"/>
<feature type="compositionally biased region" description="Low complexity" evidence="2">
    <location>
        <begin position="76"/>
        <end position="100"/>
    </location>
</feature>
<evidence type="ECO:0000259" key="3">
    <source>
        <dbReference type="PROSITE" id="PS50089"/>
    </source>
</evidence>
<feature type="region of interest" description="Disordered" evidence="2">
    <location>
        <begin position="179"/>
        <end position="255"/>
    </location>
</feature>
<feature type="compositionally biased region" description="Basic and acidic residues" evidence="2">
    <location>
        <begin position="1009"/>
        <end position="1021"/>
    </location>
</feature>
<feature type="compositionally biased region" description="Polar residues" evidence="2">
    <location>
        <begin position="433"/>
        <end position="461"/>
    </location>
</feature>
<dbReference type="InterPro" id="IPR013083">
    <property type="entry name" value="Znf_RING/FYVE/PHD"/>
</dbReference>
<reference evidence="4 5" key="2">
    <citation type="submission" date="2017-02" db="EMBL/GenBank/DDBJ databases">
        <title>A genome survey and senescence transcriptome analysis in Lentinula edodes.</title>
        <authorList>
            <person name="Sakamoto Y."/>
            <person name="Nakade K."/>
            <person name="Sato S."/>
            <person name="Yoshida Y."/>
            <person name="Miyazaki K."/>
            <person name="Natsume S."/>
            <person name="Konno N."/>
        </authorList>
    </citation>
    <scope>NUCLEOTIDE SEQUENCE [LARGE SCALE GENOMIC DNA]</scope>
    <source>
        <strain evidence="4 5">NBRC 111202</strain>
    </source>
</reference>
<feature type="compositionally biased region" description="Basic and acidic residues" evidence="2">
    <location>
        <begin position="1129"/>
        <end position="1141"/>
    </location>
</feature>
<name>A0A1Q3EAM7_LENED</name>
<feature type="compositionally biased region" description="Polar residues" evidence="2">
    <location>
        <begin position="338"/>
        <end position="353"/>
    </location>
</feature>
<dbReference type="InterPro" id="IPR053070">
    <property type="entry name" value="RING-type_E3_ubiquitin-ligase"/>
</dbReference>
<dbReference type="SMART" id="SM00184">
    <property type="entry name" value="RING"/>
    <property type="match status" value="1"/>
</dbReference>
<feature type="compositionally biased region" description="Polar residues" evidence="2">
    <location>
        <begin position="921"/>
        <end position="939"/>
    </location>
</feature>
<reference evidence="4 5" key="1">
    <citation type="submission" date="2016-08" db="EMBL/GenBank/DDBJ databases">
        <authorList>
            <consortium name="Lentinula edodes genome sequencing consortium"/>
            <person name="Sakamoto Y."/>
            <person name="Nakade K."/>
            <person name="Sato S."/>
            <person name="Yoshida Y."/>
            <person name="Miyazaki K."/>
            <person name="Natsume S."/>
            <person name="Konno N."/>
        </authorList>
    </citation>
    <scope>NUCLEOTIDE SEQUENCE [LARGE SCALE GENOMIC DNA]</scope>
    <source>
        <strain evidence="4 5">NBRC 111202</strain>
    </source>
</reference>
<dbReference type="PANTHER" id="PTHR47035">
    <property type="entry name" value="OS11G0150450 PROTEIN"/>
    <property type="match status" value="1"/>
</dbReference>
<dbReference type="Pfam" id="PF13639">
    <property type="entry name" value="zf-RING_2"/>
    <property type="match status" value="1"/>
</dbReference>
<feature type="compositionally biased region" description="Basic and acidic residues" evidence="2">
    <location>
        <begin position="862"/>
        <end position="878"/>
    </location>
</feature>
<keyword evidence="5" id="KW-1185">Reference proteome</keyword>
<feature type="region of interest" description="Disordered" evidence="2">
    <location>
        <begin position="1093"/>
        <end position="1153"/>
    </location>
</feature>
<feature type="region of interest" description="Disordered" evidence="2">
    <location>
        <begin position="968"/>
        <end position="1025"/>
    </location>
</feature>
<feature type="compositionally biased region" description="Polar residues" evidence="2">
    <location>
        <begin position="777"/>
        <end position="791"/>
    </location>
</feature>
<feature type="compositionally biased region" description="Polar residues" evidence="2">
    <location>
        <begin position="880"/>
        <end position="911"/>
    </location>
</feature>
<feature type="region of interest" description="Disordered" evidence="2">
    <location>
        <begin position="850"/>
        <end position="948"/>
    </location>
</feature>
<evidence type="ECO:0000256" key="2">
    <source>
        <dbReference type="SAM" id="MobiDB-lite"/>
    </source>
</evidence>
<dbReference type="GO" id="GO:0008270">
    <property type="term" value="F:zinc ion binding"/>
    <property type="evidence" value="ECO:0007669"/>
    <property type="project" value="UniProtKB-KW"/>
</dbReference>
<evidence type="ECO:0000313" key="5">
    <source>
        <dbReference type="Proteomes" id="UP000188533"/>
    </source>
</evidence>
<feature type="compositionally biased region" description="Low complexity" evidence="2">
    <location>
        <begin position="611"/>
        <end position="626"/>
    </location>
</feature>
<feature type="domain" description="RING-type" evidence="3">
    <location>
        <begin position="1237"/>
        <end position="1279"/>
    </location>
</feature>
<proteinExistence type="predicted"/>
<keyword evidence="1" id="KW-0862">Zinc</keyword>
<feature type="region of interest" description="Disordered" evidence="2">
    <location>
        <begin position="670"/>
        <end position="710"/>
    </location>
</feature>
<comment type="caution">
    <text evidence="4">The sequence shown here is derived from an EMBL/GenBank/DDBJ whole genome shotgun (WGS) entry which is preliminary data.</text>
</comment>
<dbReference type="InterPro" id="IPR001841">
    <property type="entry name" value="Znf_RING"/>
</dbReference>
<feature type="compositionally biased region" description="Polar residues" evidence="2">
    <location>
        <begin position="217"/>
        <end position="238"/>
    </location>
</feature>
<protein>
    <submittedName>
        <fullName evidence="4">Ring u-box domain-containing protein</fullName>
    </submittedName>
</protein>
<feature type="region of interest" description="Disordered" evidence="2">
    <location>
        <begin position="381"/>
        <end position="412"/>
    </location>
</feature>
<evidence type="ECO:0000256" key="1">
    <source>
        <dbReference type="PROSITE-ProRule" id="PRU00175"/>
    </source>
</evidence>
<evidence type="ECO:0000313" key="4">
    <source>
        <dbReference type="EMBL" id="GAW04154.1"/>
    </source>
</evidence>
<feature type="compositionally biased region" description="Low complexity" evidence="2">
    <location>
        <begin position="1096"/>
        <end position="1113"/>
    </location>
</feature>
<feature type="region of interest" description="Disordered" evidence="2">
    <location>
        <begin position="329"/>
        <end position="368"/>
    </location>
</feature>
<dbReference type="EMBL" id="BDGU01000181">
    <property type="protein sequence ID" value="GAW04154.1"/>
    <property type="molecule type" value="Genomic_DNA"/>
</dbReference>
<organism evidence="4 5">
    <name type="scientific">Lentinula edodes</name>
    <name type="common">Shiitake mushroom</name>
    <name type="synonym">Lentinus edodes</name>
    <dbReference type="NCBI Taxonomy" id="5353"/>
    <lineage>
        <taxon>Eukaryota</taxon>
        <taxon>Fungi</taxon>
        <taxon>Dikarya</taxon>
        <taxon>Basidiomycota</taxon>
        <taxon>Agaricomycotina</taxon>
        <taxon>Agaricomycetes</taxon>
        <taxon>Agaricomycetidae</taxon>
        <taxon>Agaricales</taxon>
        <taxon>Marasmiineae</taxon>
        <taxon>Omphalotaceae</taxon>
        <taxon>Lentinula</taxon>
    </lineage>
</organism>
<dbReference type="PANTHER" id="PTHR47035:SF3">
    <property type="entry name" value="OS11G0150450 PROTEIN"/>
    <property type="match status" value="1"/>
</dbReference>